<reference evidence="1 2" key="1">
    <citation type="journal article" date="2020" name="Nature">
        <title>Six reference-quality genomes reveal evolution of bat adaptations.</title>
        <authorList>
            <person name="Jebb D."/>
            <person name="Huang Z."/>
            <person name="Pippel M."/>
            <person name="Hughes G.M."/>
            <person name="Lavrichenko K."/>
            <person name="Devanna P."/>
            <person name="Winkler S."/>
            <person name="Jermiin L.S."/>
            <person name="Skirmuntt E.C."/>
            <person name="Katzourakis A."/>
            <person name="Burkitt-Gray L."/>
            <person name="Ray D.A."/>
            <person name="Sullivan K.A.M."/>
            <person name="Roscito J.G."/>
            <person name="Kirilenko B.M."/>
            <person name="Davalos L.M."/>
            <person name="Corthals A.P."/>
            <person name="Power M.L."/>
            <person name="Jones G."/>
            <person name="Ransome R.D."/>
            <person name="Dechmann D.K.N."/>
            <person name="Locatelli A.G."/>
            <person name="Puechmaille S.J."/>
            <person name="Fedrigo O."/>
            <person name="Jarvis E.D."/>
            <person name="Hiller M."/>
            <person name="Vernes S.C."/>
            <person name="Myers E.W."/>
            <person name="Teeling E.C."/>
        </authorList>
    </citation>
    <scope>NUCLEOTIDE SEQUENCE [LARGE SCALE GENOMIC DNA]</scope>
    <source>
        <strain evidence="1">MMolMol1</strain>
        <tissue evidence="1">Muscle</tissue>
    </source>
</reference>
<name>A0A7J8IZF8_MOLMO</name>
<dbReference type="Proteomes" id="UP000550707">
    <property type="component" value="Unassembled WGS sequence"/>
</dbReference>
<keyword evidence="2" id="KW-1185">Reference proteome</keyword>
<sequence length="127" mass="13479">MAMATGEKDSQVVSVSVAQEGGWLCCGTSRASSSPSTDTSAGPVGWDSPGRLQEVCGKVGPYSWETEILRTLAIAWCSVPCLGVESASEPREELSWDEGWAVRQGTVGVLISDCGQCSFFPPHSNFF</sequence>
<proteinExistence type="predicted"/>
<evidence type="ECO:0000313" key="2">
    <source>
        <dbReference type="Proteomes" id="UP000550707"/>
    </source>
</evidence>
<organism evidence="1 2">
    <name type="scientific">Molossus molossus</name>
    <name type="common">Pallas' mastiff bat</name>
    <name type="synonym">Vespertilio molossus</name>
    <dbReference type="NCBI Taxonomy" id="27622"/>
    <lineage>
        <taxon>Eukaryota</taxon>
        <taxon>Metazoa</taxon>
        <taxon>Chordata</taxon>
        <taxon>Craniata</taxon>
        <taxon>Vertebrata</taxon>
        <taxon>Euteleostomi</taxon>
        <taxon>Mammalia</taxon>
        <taxon>Eutheria</taxon>
        <taxon>Laurasiatheria</taxon>
        <taxon>Chiroptera</taxon>
        <taxon>Yangochiroptera</taxon>
        <taxon>Molossidae</taxon>
        <taxon>Molossus</taxon>
    </lineage>
</organism>
<accession>A0A7J8IZF8</accession>
<evidence type="ECO:0000313" key="1">
    <source>
        <dbReference type="EMBL" id="KAF6489987.1"/>
    </source>
</evidence>
<dbReference type="InParanoid" id="A0A7J8IZF8"/>
<protein>
    <submittedName>
        <fullName evidence="1">Uncharacterized protein</fullName>
    </submittedName>
</protein>
<dbReference type="EMBL" id="JACASF010000003">
    <property type="protein sequence ID" value="KAF6489987.1"/>
    <property type="molecule type" value="Genomic_DNA"/>
</dbReference>
<dbReference type="AlphaFoldDB" id="A0A7J8IZF8"/>
<gene>
    <name evidence="1" type="ORF">HJG59_010367</name>
</gene>
<comment type="caution">
    <text evidence="1">The sequence shown here is derived from an EMBL/GenBank/DDBJ whole genome shotgun (WGS) entry which is preliminary data.</text>
</comment>